<gene>
    <name evidence="5 6" type="primary">LOC117650570</name>
</gene>
<evidence type="ECO:0000256" key="3">
    <source>
        <dbReference type="ARBA" id="ARBA00030463"/>
    </source>
</evidence>
<protein>
    <recommendedName>
        <fullName evidence="2">Protein Abitram</fullName>
    </recommendedName>
    <alternativeName>
        <fullName evidence="3">Actin-binding transcription modulator</fullName>
    </alternativeName>
</protein>
<dbReference type="OrthoDB" id="48130at2759"/>
<dbReference type="AlphaFoldDB" id="A0A6P8ZZ04"/>
<reference evidence="5 6" key="1">
    <citation type="submission" date="2025-04" db="UniProtKB">
        <authorList>
            <consortium name="RefSeq"/>
        </authorList>
    </citation>
    <scope>IDENTIFICATION</scope>
    <source>
        <tissue evidence="5 6">Total insect</tissue>
    </source>
</reference>
<sequence>MTNTVEPIGFDVPALDVYPSFTDRYFQAKYLVDADTKVHEDHCVLIHSNRICVVTLAPSHPVVAFQKTISSINFQIGDKTNRLNNIVQGKRKHGAQGLKPEAILCEIQCEDGLKYSVQSCVHGKLIEINENLVKNPQLLVEKPKSDGYIAIILPHLSKNDKFQSNLVLEEEYMKVVAERKVKVENVPHT</sequence>
<evidence type="ECO:0000313" key="4">
    <source>
        <dbReference type="Proteomes" id="UP000515158"/>
    </source>
</evidence>
<evidence type="ECO:0000256" key="2">
    <source>
        <dbReference type="ARBA" id="ARBA00019325"/>
    </source>
</evidence>
<dbReference type="Gene3D" id="2.40.50.100">
    <property type="match status" value="1"/>
</dbReference>
<organism evidence="6">
    <name type="scientific">Thrips palmi</name>
    <name type="common">Melon thrips</name>
    <dbReference type="NCBI Taxonomy" id="161013"/>
    <lineage>
        <taxon>Eukaryota</taxon>
        <taxon>Metazoa</taxon>
        <taxon>Ecdysozoa</taxon>
        <taxon>Arthropoda</taxon>
        <taxon>Hexapoda</taxon>
        <taxon>Insecta</taxon>
        <taxon>Pterygota</taxon>
        <taxon>Neoptera</taxon>
        <taxon>Paraneoptera</taxon>
        <taxon>Thysanoptera</taxon>
        <taxon>Terebrantia</taxon>
        <taxon>Thripoidea</taxon>
        <taxon>Thripidae</taxon>
        <taxon>Thrips</taxon>
    </lineage>
</organism>
<dbReference type="InterPro" id="IPR033753">
    <property type="entry name" value="GCV_H/Fam206"/>
</dbReference>
<dbReference type="RefSeq" id="XP_034249981.1">
    <property type="nucleotide sequence ID" value="XM_034394090.1"/>
</dbReference>
<comment type="similarity">
    <text evidence="1">Belongs to the ABITRAM family.</text>
</comment>
<dbReference type="Proteomes" id="UP000515158">
    <property type="component" value="Unplaced"/>
</dbReference>
<keyword evidence="4" id="KW-1185">Reference proteome</keyword>
<dbReference type="Pfam" id="PF01597">
    <property type="entry name" value="GCV_H"/>
    <property type="match status" value="1"/>
</dbReference>
<evidence type="ECO:0000256" key="1">
    <source>
        <dbReference type="ARBA" id="ARBA00010764"/>
    </source>
</evidence>
<dbReference type="InterPro" id="IPR039169">
    <property type="entry name" value="Abitram"/>
</dbReference>
<proteinExistence type="inferred from homology"/>
<dbReference type="PANTHER" id="PTHR13651">
    <property type="entry name" value="PROTEIN ABITRAM"/>
    <property type="match status" value="1"/>
</dbReference>
<evidence type="ECO:0000313" key="5">
    <source>
        <dbReference type="RefSeq" id="XP_034249980.1"/>
    </source>
</evidence>
<dbReference type="KEGG" id="tpal:117650570"/>
<name>A0A6P8ZZ04_THRPL</name>
<accession>A0A6P8ZZ04</accession>
<dbReference type="InterPro" id="IPR011053">
    <property type="entry name" value="Single_hybrid_motif"/>
</dbReference>
<evidence type="ECO:0000313" key="6">
    <source>
        <dbReference type="RefSeq" id="XP_034249981.1"/>
    </source>
</evidence>
<dbReference type="GO" id="GO:0005634">
    <property type="term" value="C:nucleus"/>
    <property type="evidence" value="ECO:0007669"/>
    <property type="project" value="TreeGrafter"/>
</dbReference>
<dbReference type="GeneID" id="117650570"/>
<dbReference type="PANTHER" id="PTHR13651:SF0">
    <property type="entry name" value="PROTEIN ABITRAM"/>
    <property type="match status" value="1"/>
</dbReference>
<dbReference type="SUPFAM" id="SSF51230">
    <property type="entry name" value="Single hybrid motif"/>
    <property type="match status" value="1"/>
</dbReference>
<dbReference type="RefSeq" id="XP_034249980.1">
    <property type="nucleotide sequence ID" value="XM_034394089.1"/>
</dbReference>